<accession>D8M4V7</accession>
<evidence type="ECO:0000313" key="8">
    <source>
        <dbReference type="EMBL" id="CBK23096.2"/>
    </source>
</evidence>
<dbReference type="InterPro" id="IPR008144">
    <property type="entry name" value="Guanylate_kin-like_dom"/>
</dbReference>
<dbReference type="InterPro" id="IPR027417">
    <property type="entry name" value="P-loop_NTPase"/>
</dbReference>
<dbReference type="RefSeq" id="XP_012897144.1">
    <property type="nucleotide sequence ID" value="XM_013041690.1"/>
</dbReference>
<evidence type="ECO:0000256" key="1">
    <source>
        <dbReference type="ARBA" id="ARBA00005790"/>
    </source>
</evidence>
<dbReference type="GO" id="GO:0005829">
    <property type="term" value="C:cytosol"/>
    <property type="evidence" value="ECO:0007669"/>
    <property type="project" value="TreeGrafter"/>
</dbReference>
<dbReference type="InParanoid" id="D8M4V7"/>
<organism evidence="8">
    <name type="scientific">Blastocystis hominis</name>
    <dbReference type="NCBI Taxonomy" id="12968"/>
    <lineage>
        <taxon>Eukaryota</taxon>
        <taxon>Sar</taxon>
        <taxon>Stramenopiles</taxon>
        <taxon>Bigyra</taxon>
        <taxon>Opalozoa</taxon>
        <taxon>Opalinata</taxon>
        <taxon>Blastocystidae</taxon>
        <taxon>Blastocystis</taxon>
    </lineage>
</organism>
<keyword evidence="6" id="KW-0067">ATP-binding</keyword>
<dbReference type="GeneID" id="24920150"/>
<dbReference type="PANTHER" id="PTHR23117">
    <property type="entry name" value="GUANYLATE KINASE-RELATED"/>
    <property type="match status" value="1"/>
</dbReference>
<dbReference type="AlphaFoldDB" id="D8M4V7"/>
<dbReference type="PROSITE" id="PS00856">
    <property type="entry name" value="GUANYLATE_KINASE_1"/>
    <property type="match status" value="1"/>
</dbReference>
<gene>
    <name evidence="8" type="ORF">GSBLH_T00003026001</name>
</gene>
<comment type="similarity">
    <text evidence="1">Belongs to the guanylate kinase family.</text>
</comment>
<dbReference type="Pfam" id="PF00625">
    <property type="entry name" value="Guanylate_kin"/>
    <property type="match status" value="1"/>
</dbReference>
<evidence type="ECO:0000256" key="6">
    <source>
        <dbReference type="ARBA" id="ARBA00022840"/>
    </source>
</evidence>
<dbReference type="EC" id="2.7.4.8" evidence="2"/>
<dbReference type="OrthoDB" id="6334211at2759"/>
<dbReference type="SUPFAM" id="SSF52540">
    <property type="entry name" value="P-loop containing nucleoside triphosphate hydrolases"/>
    <property type="match status" value="1"/>
</dbReference>
<dbReference type="InterPro" id="IPR008145">
    <property type="entry name" value="GK/Ca_channel_bsu"/>
</dbReference>
<reference evidence="8" key="1">
    <citation type="submission" date="2010-02" db="EMBL/GenBank/DDBJ databases">
        <title>Sequencing and annotation of the Blastocystis hominis genome.</title>
        <authorList>
            <person name="Wincker P."/>
        </authorList>
    </citation>
    <scope>NUCLEOTIDE SEQUENCE</scope>
    <source>
        <strain evidence="8">Singapore isolate B</strain>
    </source>
</reference>
<keyword evidence="5" id="KW-0418">Kinase</keyword>
<dbReference type="FunFam" id="3.30.63.10:FF:000002">
    <property type="entry name" value="Guanylate kinase 1"/>
    <property type="match status" value="1"/>
</dbReference>
<evidence type="ECO:0000259" key="7">
    <source>
        <dbReference type="PROSITE" id="PS50052"/>
    </source>
</evidence>
<evidence type="ECO:0000256" key="2">
    <source>
        <dbReference type="ARBA" id="ARBA00012961"/>
    </source>
</evidence>
<keyword evidence="9" id="KW-1185">Reference proteome</keyword>
<evidence type="ECO:0000256" key="4">
    <source>
        <dbReference type="ARBA" id="ARBA00022741"/>
    </source>
</evidence>
<evidence type="ECO:0000313" key="9">
    <source>
        <dbReference type="Proteomes" id="UP000008312"/>
    </source>
</evidence>
<keyword evidence="3" id="KW-0808">Transferase</keyword>
<dbReference type="GO" id="GO:0005524">
    <property type="term" value="F:ATP binding"/>
    <property type="evidence" value="ECO:0007669"/>
    <property type="project" value="UniProtKB-KW"/>
</dbReference>
<evidence type="ECO:0000256" key="3">
    <source>
        <dbReference type="ARBA" id="ARBA00022679"/>
    </source>
</evidence>
<dbReference type="Proteomes" id="UP000008312">
    <property type="component" value="Unassembled WGS sequence"/>
</dbReference>
<dbReference type="Gene3D" id="3.30.63.10">
    <property type="entry name" value="Guanylate Kinase phosphate binding domain"/>
    <property type="match status" value="1"/>
</dbReference>
<proteinExistence type="inferred from homology"/>
<dbReference type="CDD" id="cd00071">
    <property type="entry name" value="GMPK"/>
    <property type="match status" value="1"/>
</dbReference>
<name>D8M4V7_BLAHO</name>
<dbReference type="InterPro" id="IPR017665">
    <property type="entry name" value="Guanylate_kinase"/>
</dbReference>
<dbReference type="Gene3D" id="3.40.50.300">
    <property type="entry name" value="P-loop containing nucleotide triphosphate hydrolases"/>
    <property type="match status" value="1"/>
</dbReference>
<protein>
    <recommendedName>
        <fullName evidence="2">guanylate kinase</fullName>
        <ecNumber evidence="2">2.7.4.8</ecNumber>
    </recommendedName>
</protein>
<dbReference type="FunFam" id="3.40.50.300:FF:000776">
    <property type="entry name" value="Guanylate kinase 2"/>
    <property type="match status" value="1"/>
</dbReference>
<dbReference type="EMBL" id="FN668654">
    <property type="protein sequence ID" value="CBK23096.2"/>
    <property type="molecule type" value="Genomic_DNA"/>
</dbReference>
<dbReference type="SMART" id="SM00072">
    <property type="entry name" value="GuKc"/>
    <property type="match status" value="1"/>
</dbReference>
<keyword evidence="4" id="KW-0547">Nucleotide-binding</keyword>
<dbReference type="PANTHER" id="PTHR23117:SF13">
    <property type="entry name" value="GUANYLATE KINASE"/>
    <property type="match status" value="1"/>
</dbReference>
<dbReference type="PROSITE" id="PS50052">
    <property type="entry name" value="GUANYLATE_KINASE_2"/>
    <property type="match status" value="1"/>
</dbReference>
<sequence>MPVISKYDTKDYPPLILCGPSGVGKSSLIKRMMEDFPNSFGFSVSHTTRAPRGQEVNGVEYYFVTREEMEKDIAEGKFIEHAIVHNNIYGTSFESVMKVVENKKICILDIDVQGVQQVMKSGMKAEYVLIKPPSFEELERRLRGRGTDSEESIQVRLRNCKYELEMGEKLNIPHVIVNDNFDKAYEELRRIILPIIQHQNV</sequence>
<evidence type="ECO:0000256" key="5">
    <source>
        <dbReference type="ARBA" id="ARBA00022777"/>
    </source>
</evidence>
<feature type="domain" description="Guanylate kinase-like" evidence="7">
    <location>
        <begin position="12"/>
        <end position="193"/>
    </location>
</feature>
<dbReference type="InterPro" id="IPR020590">
    <property type="entry name" value="Guanylate_kinase_CS"/>
</dbReference>
<dbReference type="OMA" id="NFITHEV"/>
<dbReference type="FunCoup" id="D8M4V7">
    <property type="interactions" value="202"/>
</dbReference>
<dbReference type="NCBIfam" id="TIGR03263">
    <property type="entry name" value="guanyl_kin"/>
    <property type="match status" value="1"/>
</dbReference>
<dbReference type="GO" id="GO:0004385">
    <property type="term" value="F:GMP kinase activity"/>
    <property type="evidence" value="ECO:0007669"/>
    <property type="project" value="UniProtKB-EC"/>
</dbReference>